<sequence length="1576" mass="173000">MNQQVCDPNRLSSFVRGELSDQAERELTSHLDECESCGLALEQQVAEASAWREASVFLGEPVAQAHEAEFSVTRSRDAQIELVLSQLSPTDDPDSLGRIGGYEVTGAIGSGGMGVVLKARDQSLDRVVAVKVMAPHLAASGSARQRFAREAKAAAAVLHPNVIAIHGVSNEQALPYLVMPYVRGQSLQKRIDAEGPLPLVDILRIAAQVAAGLAAAHDQGLVHRDIKPGNILMEQGVERVTITDFGLARAVDDASMTCSGVIAGTPQYMSPEQARAEKIDHRSDLFSLGSVLYAMCTGHPPFRAESSFSVLRLITDKHPRPIRETNPDIPDWLCAIIQKLMAKDADDRFDSAKEVAELLEKCVAHVQQPLQFELPMIPEDHTSGVVTTDLSQWAKCVFSSPDHQRSFFGRHVWPFLERGKVRLNNDSIEWTFNSGLHQKIPLLCIEEVSIGHYSRLTHPARMDFLSIRYRDGDTVRTQLLTPLSSILTPVTTANAAVRRYADRLPQSVAEPNSSGSKRGWSSKFLATCFLPILLLAGVLIVLQWNKGTLRIESEADDVPIRVVQGKDVVEELTVSKSGKSVRIAAGNYKIEIGGQIDGLALDDDSVTLQRGGNDVVRIVKVAPVASALGDWPYGRLRKNLQEIKPPGGAPVIPSGDPISVAMGAELTRRLEAVPDGELDKWLVELERVTGDKLNGEMARQACRTYIVNRMGVLFEDGDWNTNTASRLFKQLQSLNPSEVEAWKNAFESLMKETIGQNDREVFDGGPSYAVPLVLISVDALFDDEIHELSSGTTDLSLASGMAESSIAQDLAIKYQKRLSQLAKQDIASWRSKVDRFGGTKLDAAMNIILLDDYFVDEKFQDGDFAATLGGTNPKDSAGQVTDSAGGAVAPSANQFSVSLRRETVNNLTHIINALHHYHEVHGQLPPGTISGKDGRGGPPHSWRVELLPLLGHQELYDQYHFDEPWNSEHNKGLLAKMPDVYRSPLDKADSTNTSYFGVVSDDISKRAAQLQEMRDQRDGGPNDLDESAYIGDDDPATLQAHFEQYTPEATVFWKQHGASFRDMLDGTSNCIAVIEAKRDVPWTKPDDIEYSADQPLPKFGGWFEQGVHAAFADGTVKFLANDNDEQTIRNLLTISDGQPVEPLLVRRLRIHGAVAVPEDEPEVAAGPETYQVPGGPLLMIQSDKESVLTEADIIEVTATTDPNNPSGGDIVTMTLTEEAGARFLEATTKLSEQGTSGYMVITFDRKVLSAPRVLTPIGNKLTITGNIDAKALAEQIQAAMDEIDAPKKPASAEAELGGVERVQAVPQEEGEYVTIPLKVEWHSATAMEQILGQRHLTILADGVMKEDDHSNAVNRVLRSVLHDCRLDSYKLVARDESDYWDARLFVPRKPEYLIGSLWYSDPIRTLRIGDRHTPVPADTLTQDEPQAKLDAELKNGFQLRLDNSTMGEPRLSSAGASQDNRSAKFESRITGQFGFLTAKQVASVNDAVAAFNRMARQSEVGRKQQELTTDEVVARYEIGLIRTRVTQEHAMSCRRSLTRKRFSQDINCPIPRVISVRETYLMSGKSASGTRTPSHG</sequence>
<dbReference type="InterPro" id="IPR011453">
    <property type="entry name" value="DUF1559"/>
</dbReference>
<evidence type="ECO:0000256" key="3">
    <source>
        <dbReference type="ARBA" id="ARBA00022679"/>
    </source>
</evidence>
<dbReference type="InterPro" id="IPR054384">
    <property type="entry name" value="SecDF_P1_head"/>
</dbReference>
<evidence type="ECO:0000256" key="1">
    <source>
        <dbReference type="ARBA" id="ARBA00012513"/>
    </source>
</evidence>
<dbReference type="InterPro" id="IPR017441">
    <property type="entry name" value="Protein_kinase_ATP_BS"/>
</dbReference>
<dbReference type="InterPro" id="IPR008271">
    <property type="entry name" value="Ser/Thr_kinase_AS"/>
</dbReference>
<dbReference type="Pfam" id="PF13490">
    <property type="entry name" value="zf-HC2"/>
    <property type="match status" value="1"/>
</dbReference>
<dbReference type="InterPro" id="IPR000719">
    <property type="entry name" value="Prot_kinase_dom"/>
</dbReference>
<feature type="binding site" evidence="7">
    <location>
        <position position="131"/>
    </location>
    <ligand>
        <name>ATP</name>
        <dbReference type="ChEBI" id="CHEBI:30616"/>
    </ligand>
</feature>
<comment type="caution">
    <text evidence="9">The sequence shown here is derived from an EMBL/GenBank/DDBJ whole genome shotgun (WGS) entry which is preliminary data.</text>
</comment>
<dbReference type="RefSeq" id="WP_146520812.1">
    <property type="nucleotide sequence ID" value="NZ_CP151726.1"/>
</dbReference>
<evidence type="ECO:0000256" key="4">
    <source>
        <dbReference type="ARBA" id="ARBA00022741"/>
    </source>
</evidence>
<evidence type="ECO:0000256" key="5">
    <source>
        <dbReference type="ARBA" id="ARBA00022777"/>
    </source>
</evidence>
<keyword evidence="4 7" id="KW-0547">Nucleotide-binding</keyword>
<evidence type="ECO:0000259" key="8">
    <source>
        <dbReference type="PROSITE" id="PS50011"/>
    </source>
</evidence>
<dbReference type="PROSITE" id="PS00108">
    <property type="entry name" value="PROTEIN_KINASE_ST"/>
    <property type="match status" value="1"/>
</dbReference>
<dbReference type="Pfam" id="PF07596">
    <property type="entry name" value="SBP_bac_10"/>
    <property type="match status" value="1"/>
</dbReference>
<dbReference type="Gene3D" id="3.30.200.20">
    <property type="entry name" value="Phosphorylase Kinase, domain 1"/>
    <property type="match status" value="1"/>
</dbReference>
<evidence type="ECO:0000256" key="7">
    <source>
        <dbReference type="PROSITE-ProRule" id="PRU10141"/>
    </source>
</evidence>
<dbReference type="InterPro" id="IPR011009">
    <property type="entry name" value="Kinase-like_dom_sf"/>
</dbReference>
<dbReference type="Gene3D" id="3.30.1360.200">
    <property type="match status" value="1"/>
</dbReference>
<dbReference type="PANTHER" id="PTHR43289">
    <property type="entry name" value="MITOGEN-ACTIVATED PROTEIN KINASE KINASE KINASE 20-RELATED"/>
    <property type="match status" value="1"/>
</dbReference>
<name>A0A5C6AWJ6_9BACT</name>
<dbReference type="FunFam" id="1.10.510.10:FF:000021">
    <property type="entry name" value="Serine/threonine protein kinase"/>
    <property type="match status" value="1"/>
</dbReference>
<dbReference type="SMART" id="SM00220">
    <property type="entry name" value="S_TKc"/>
    <property type="match status" value="1"/>
</dbReference>
<dbReference type="OrthoDB" id="220107at2"/>
<dbReference type="CDD" id="cd14014">
    <property type="entry name" value="STKc_PknB_like"/>
    <property type="match status" value="1"/>
</dbReference>
<dbReference type="PANTHER" id="PTHR43289:SF6">
    <property type="entry name" value="SERINE_THREONINE-PROTEIN KINASE NEKL-3"/>
    <property type="match status" value="1"/>
</dbReference>
<gene>
    <name evidence="9" type="primary">prkC_21</name>
    <name evidence="9" type="ORF">Pla52n_35440</name>
</gene>
<dbReference type="Pfam" id="PF22599">
    <property type="entry name" value="SecDF_P1_head"/>
    <property type="match status" value="1"/>
</dbReference>
<dbReference type="SUPFAM" id="SSF56112">
    <property type="entry name" value="Protein kinase-like (PK-like)"/>
    <property type="match status" value="1"/>
</dbReference>
<evidence type="ECO:0000256" key="6">
    <source>
        <dbReference type="ARBA" id="ARBA00022840"/>
    </source>
</evidence>
<dbReference type="GO" id="GO:0005524">
    <property type="term" value="F:ATP binding"/>
    <property type="evidence" value="ECO:0007669"/>
    <property type="project" value="UniProtKB-UniRule"/>
</dbReference>
<dbReference type="Proteomes" id="UP000320176">
    <property type="component" value="Unassembled WGS sequence"/>
</dbReference>
<dbReference type="Gene3D" id="1.10.510.10">
    <property type="entry name" value="Transferase(Phosphotransferase) domain 1"/>
    <property type="match status" value="1"/>
</dbReference>
<dbReference type="GO" id="GO:0004674">
    <property type="term" value="F:protein serine/threonine kinase activity"/>
    <property type="evidence" value="ECO:0007669"/>
    <property type="project" value="UniProtKB-KW"/>
</dbReference>
<keyword evidence="2" id="KW-0723">Serine/threonine-protein kinase</keyword>
<organism evidence="9 10">
    <name type="scientific">Stieleria varia</name>
    <dbReference type="NCBI Taxonomy" id="2528005"/>
    <lineage>
        <taxon>Bacteria</taxon>
        <taxon>Pseudomonadati</taxon>
        <taxon>Planctomycetota</taxon>
        <taxon>Planctomycetia</taxon>
        <taxon>Pirellulales</taxon>
        <taxon>Pirellulaceae</taxon>
        <taxon>Stieleria</taxon>
    </lineage>
</organism>
<evidence type="ECO:0000256" key="2">
    <source>
        <dbReference type="ARBA" id="ARBA00022527"/>
    </source>
</evidence>
<protein>
    <recommendedName>
        <fullName evidence="1">non-specific serine/threonine protein kinase</fullName>
        <ecNumber evidence="1">2.7.11.1</ecNumber>
    </recommendedName>
</protein>
<dbReference type="InterPro" id="IPR027383">
    <property type="entry name" value="Znf_put"/>
</dbReference>
<keyword evidence="5 9" id="KW-0418">Kinase</keyword>
<keyword evidence="6 7" id="KW-0067">ATP-binding</keyword>
<keyword evidence="3 9" id="KW-0808">Transferase</keyword>
<dbReference type="EMBL" id="SJPN01000004">
    <property type="protein sequence ID" value="TWU02494.1"/>
    <property type="molecule type" value="Genomic_DNA"/>
</dbReference>
<proteinExistence type="predicted"/>
<dbReference type="PROSITE" id="PS00107">
    <property type="entry name" value="PROTEIN_KINASE_ATP"/>
    <property type="match status" value="1"/>
</dbReference>
<evidence type="ECO:0000313" key="9">
    <source>
        <dbReference type="EMBL" id="TWU02494.1"/>
    </source>
</evidence>
<evidence type="ECO:0000313" key="10">
    <source>
        <dbReference type="Proteomes" id="UP000320176"/>
    </source>
</evidence>
<dbReference type="PROSITE" id="PS50011">
    <property type="entry name" value="PROTEIN_KINASE_DOM"/>
    <property type="match status" value="1"/>
</dbReference>
<accession>A0A5C6AWJ6</accession>
<keyword evidence="10" id="KW-1185">Reference proteome</keyword>
<feature type="domain" description="Protein kinase" evidence="8">
    <location>
        <begin position="102"/>
        <end position="359"/>
    </location>
</feature>
<dbReference type="EC" id="2.7.11.1" evidence="1"/>
<reference evidence="9 10" key="1">
    <citation type="submission" date="2019-02" db="EMBL/GenBank/DDBJ databases">
        <title>Deep-cultivation of Planctomycetes and their phenomic and genomic characterization uncovers novel biology.</title>
        <authorList>
            <person name="Wiegand S."/>
            <person name="Jogler M."/>
            <person name="Boedeker C."/>
            <person name="Pinto D."/>
            <person name="Vollmers J."/>
            <person name="Rivas-Marin E."/>
            <person name="Kohn T."/>
            <person name="Peeters S.H."/>
            <person name="Heuer A."/>
            <person name="Rast P."/>
            <person name="Oberbeckmann S."/>
            <person name="Bunk B."/>
            <person name="Jeske O."/>
            <person name="Meyerdierks A."/>
            <person name="Storesund J.E."/>
            <person name="Kallscheuer N."/>
            <person name="Luecker S."/>
            <person name="Lage O.M."/>
            <person name="Pohl T."/>
            <person name="Merkel B.J."/>
            <person name="Hornburger P."/>
            <person name="Mueller R.-W."/>
            <person name="Bruemmer F."/>
            <person name="Labrenz M."/>
            <person name="Spormann A.M."/>
            <person name="Op Den Camp H."/>
            <person name="Overmann J."/>
            <person name="Amann R."/>
            <person name="Jetten M.S.M."/>
            <person name="Mascher T."/>
            <person name="Medema M.H."/>
            <person name="Devos D.P."/>
            <person name="Kaster A.-K."/>
            <person name="Ovreas L."/>
            <person name="Rohde M."/>
            <person name="Galperin M.Y."/>
            <person name="Jogler C."/>
        </authorList>
    </citation>
    <scope>NUCLEOTIDE SEQUENCE [LARGE SCALE GENOMIC DNA]</scope>
    <source>
        <strain evidence="9 10">Pla52n</strain>
    </source>
</reference>
<dbReference type="Pfam" id="PF00069">
    <property type="entry name" value="Pkinase"/>
    <property type="match status" value="1"/>
</dbReference>